<evidence type="ECO:0000256" key="4">
    <source>
        <dbReference type="ARBA" id="ARBA00022670"/>
    </source>
</evidence>
<keyword evidence="8 14" id="KW-0378">Hydrolase</keyword>
<gene>
    <name evidence="19" type="ORF">ACFR9U_06150</name>
</gene>
<dbReference type="InterPro" id="IPR046342">
    <property type="entry name" value="CBS_dom_sf"/>
</dbReference>
<keyword evidence="3 14" id="KW-1003">Cell membrane</keyword>
<evidence type="ECO:0000256" key="2">
    <source>
        <dbReference type="ARBA" id="ARBA00007931"/>
    </source>
</evidence>
<protein>
    <recommendedName>
        <fullName evidence="14">Zinc metalloprotease</fullName>
    </recommendedName>
</protein>
<evidence type="ECO:0000313" key="20">
    <source>
        <dbReference type="Proteomes" id="UP001597119"/>
    </source>
</evidence>
<feature type="domain" description="CBS" evidence="18">
    <location>
        <begin position="336"/>
        <end position="394"/>
    </location>
</feature>
<dbReference type="CDD" id="cd06164">
    <property type="entry name" value="S2P-M50_SpoIVFB_CBS"/>
    <property type="match status" value="1"/>
</dbReference>
<feature type="transmembrane region" description="Helical" evidence="14">
    <location>
        <begin position="59"/>
        <end position="78"/>
    </location>
</feature>
<dbReference type="GO" id="GO:0008237">
    <property type="term" value="F:metallopeptidase activity"/>
    <property type="evidence" value="ECO:0007669"/>
    <property type="project" value="UniProtKB-UniRule"/>
</dbReference>
<evidence type="ECO:0000256" key="7">
    <source>
        <dbReference type="ARBA" id="ARBA00022737"/>
    </source>
</evidence>
<comment type="cofactor">
    <cofactor evidence="14 16">
        <name>Zn(2+)</name>
        <dbReference type="ChEBI" id="CHEBI:29105"/>
    </cofactor>
    <text evidence="14 16">Binds 1 zinc ion per subunit.</text>
</comment>
<evidence type="ECO:0000256" key="3">
    <source>
        <dbReference type="ARBA" id="ARBA00022475"/>
    </source>
</evidence>
<comment type="similarity">
    <text evidence="2 14">Belongs to the peptidase M50B family.</text>
</comment>
<dbReference type="InterPro" id="IPR000644">
    <property type="entry name" value="CBS_dom"/>
</dbReference>
<feature type="transmembrane region" description="Helical" evidence="14">
    <location>
        <begin position="20"/>
        <end position="39"/>
    </location>
</feature>
<dbReference type="AlphaFoldDB" id="A0ABD6C8B6"/>
<keyword evidence="13 14" id="KW-0472">Membrane</keyword>
<reference evidence="19 20" key="1">
    <citation type="journal article" date="2019" name="Int. J. Syst. Evol. Microbiol.">
        <title>The Global Catalogue of Microorganisms (GCM) 10K type strain sequencing project: providing services to taxonomists for standard genome sequencing and annotation.</title>
        <authorList>
            <consortium name="The Broad Institute Genomics Platform"/>
            <consortium name="The Broad Institute Genome Sequencing Center for Infectious Disease"/>
            <person name="Wu L."/>
            <person name="Ma J."/>
        </authorList>
    </citation>
    <scope>NUCLEOTIDE SEQUENCE [LARGE SCALE GENOMIC DNA]</scope>
    <source>
        <strain evidence="19 20">CGMCC 1.12125</strain>
    </source>
</reference>
<proteinExistence type="inferred from homology"/>
<organism evidence="19 20">
    <name type="scientific">Halorientalis brevis</name>
    <dbReference type="NCBI Taxonomy" id="1126241"/>
    <lineage>
        <taxon>Archaea</taxon>
        <taxon>Methanobacteriati</taxon>
        <taxon>Methanobacteriota</taxon>
        <taxon>Stenosarchaea group</taxon>
        <taxon>Halobacteria</taxon>
        <taxon>Halobacteriales</taxon>
        <taxon>Haloarculaceae</taxon>
        <taxon>Halorientalis</taxon>
    </lineage>
</organism>
<keyword evidence="12 17" id="KW-0129">CBS domain</keyword>
<name>A0ABD6C8B6_9EURY</name>
<feature type="transmembrane region" description="Helical" evidence="14">
    <location>
        <begin position="90"/>
        <end position="108"/>
    </location>
</feature>
<evidence type="ECO:0000313" key="19">
    <source>
        <dbReference type="EMBL" id="MFD1586556.1"/>
    </source>
</evidence>
<dbReference type="Pfam" id="PF02163">
    <property type="entry name" value="Peptidase_M50"/>
    <property type="match status" value="2"/>
</dbReference>
<dbReference type="PIRSF" id="PIRSF006404">
    <property type="entry name" value="UCP006404_Pept_M50_CBS"/>
    <property type="match status" value="1"/>
</dbReference>
<feature type="binding site" evidence="16">
    <location>
        <position position="176"/>
    </location>
    <ligand>
        <name>Zn(2+)</name>
        <dbReference type="ChEBI" id="CHEBI:29105"/>
        <note>catalytic</note>
    </ligand>
</feature>
<accession>A0ABD6C8B6</accession>
<evidence type="ECO:0000256" key="17">
    <source>
        <dbReference type="PROSITE-ProRule" id="PRU00703"/>
    </source>
</evidence>
<dbReference type="RefSeq" id="WP_247379468.1">
    <property type="nucleotide sequence ID" value="NZ_JALLGV010000007.1"/>
</dbReference>
<keyword evidence="9 14" id="KW-0862">Zinc</keyword>
<dbReference type="PANTHER" id="PTHR39188:SF3">
    <property type="entry name" value="STAGE IV SPORULATION PROTEIN FB"/>
    <property type="match status" value="1"/>
</dbReference>
<dbReference type="GO" id="GO:0046872">
    <property type="term" value="F:metal ion binding"/>
    <property type="evidence" value="ECO:0007669"/>
    <property type="project" value="UniProtKB-UniRule"/>
</dbReference>
<dbReference type="Gene3D" id="3.10.580.10">
    <property type="entry name" value="CBS-domain"/>
    <property type="match status" value="1"/>
</dbReference>
<comment type="subcellular location">
    <subcellularLocation>
        <location evidence="1 14">Cell membrane</location>
        <topology evidence="1 14">Multi-pass membrane protein</topology>
    </subcellularLocation>
</comment>
<comment type="caution">
    <text evidence="19">The sequence shown here is derived from an EMBL/GenBank/DDBJ whole genome shotgun (WGS) entry which is preliminary data.</text>
</comment>
<evidence type="ECO:0000256" key="9">
    <source>
        <dbReference type="ARBA" id="ARBA00022833"/>
    </source>
</evidence>
<feature type="active site" evidence="15">
    <location>
        <position position="80"/>
    </location>
</feature>
<evidence type="ECO:0000256" key="5">
    <source>
        <dbReference type="ARBA" id="ARBA00022692"/>
    </source>
</evidence>
<evidence type="ECO:0000256" key="1">
    <source>
        <dbReference type="ARBA" id="ARBA00004651"/>
    </source>
</evidence>
<dbReference type="GO" id="GO:0005886">
    <property type="term" value="C:plasma membrane"/>
    <property type="evidence" value="ECO:0007669"/>
    <property type="project" value="UniProtKB-SubCell"/>
</dbReference>
<keyword evidence="20" id="KW-1185">Reference proteome</keyword>
<evidence type="ECO:0000256" key="16">
    <source>
        <dbReference type="PIRSR" id="PIRSR006404-2"/>
    </source>
</evidence>
<evidence type="ECO:0000256" key="6">
    <source>
        <dbReference type="ARBA" id="ARBA00022723"/>
    </source>
</evidence>
<evidence type="ECO:0000256" key="13">
    <source>
        <dbReference type="ARBA" id="ARBA00023136"/>
    </source>
</evidence>
<feature type="transmembrane region" description="Helical" evidence="14">
    <location>
        <begin position="205"/>
        <end position="230"/>
    </location>
</feature>
<feature type="transmembrane region" description="Helical" evidence="14">
    <location>
        <begin position="120"/>
        <end position="140"/>
    </location>
</feature>
<evidence type="ECO:0000259" key="18">
    <source>
        <dbReference type="PROSITE" id="PS51371"/>
    </source>
</evidence>
<dbReference type="InterPro" id="IPR016483">
    <property type="entry name" value="UCP006404_Pept_M50_CBS"/>
</dbReference>
<dbReference type="SMART" id="SM00116">
    <property type="entry name" value="CBS"/>
    <property type="match status" value="2"/>
</dbReference>
<keyword evidence="6 14" id="KW-0479">Metal-binding</keyword>
<dbReference type="Proteomes" id="UP001597119">
    <property type="component" value="Unassembled WGS sequence"/>
</dbReference>
<keyword evidence="7" id="KW-0677">Repeat</keyword>
<evidence type="ECO:0000256" key="12">
    <source>
        <dbReference type="ARBA" id="ARBA00023122"/>
    </source>
</evidence>
<evidence type="ECO:0000256" key="14">
    <source>
        <dbReference type="PIRNR" id="PIRNR006404"/>
    </source>
</evidence>
<dbReference type="SUPFAM" id="SSF54631">
    <property type="entry name" value="CBS-domain pair"/>
    <property type="match status" value="1"/>
</dbReference>
<evidence type="ECO:0000256" key="11">
    <source>
        <dbReference type="ARBA" id="ARBA00023049"/>
    </source>
</evidence>
<dbReference type="EMBL" id="JBHUDJ010000002">
    <property type="protein sequence ID" value="MFD1586556.1"/>
    <property type="molecule type" value="Genomic_DNA"/>
</dbReference>
<dbReference type="GO" id="GO:0006508">
    <property type="term" value="P:proteolysis"/>
    <property type="evidence" value="ECO:0007669"/>
    <property type="project" value="UniProtKB-KW"/>
</dbReference>
<sequence>MASVRIGSVFGIPIKLGTSFLLVVPLIAYLIGTQIGMTAALLGELLGGEIDAAALTDGVLPWVLGLAAALGLFLGVFLHELGHSLVARRYGVHIEAITLWFLGGLAQFEEFPDSWTQELKIAIAGPIVSVVIGALCYGGFAALPADLPAVRFVLGYLAVLNVVLAGFNLLPGFPMDGGRVLRALLSRNRSRLEATQIAAGVGKAFAVLLTFAGILLFNVFWIAIAFFIYLGATGETRQILLEDTFEGLTVGDIMTPAADLDTVTPTTPLSELLERMIQERHTGYPVLDGESRSDSERVSGEVNDPRVGDLRGLVTLEDVQSVDPDRRDTATVGDVMSTDLQTVSATTGAEDAVTIMQRQGIGRVLVTDERGDLEGLVSRTDLMTVFEIRKTGQSQQAVERIVAK</sequence>
<feature type="transmembrane region" description="Helical" evidence="14">
    <location>
        <begin position="152"/>
        <end position="170"/>
    </location>
</feature>
<feature type="binding site" evidence="16">
    <location>
        <position position="79"/>
    </location>
    <ligand>
        <name>Zn(2+)</name>
        <dbReference type="ChEBI" id="CHEBI:29105"/>
        <note>catalytic</note>
    </ligand>
</feature>
<keyword evidence="5 14" id="KW-0812">Transmembrane</keyword>
<keyword evidence="10 14" id="KW-1133">Transmembrane helix</keyword>
<keyword evidence="11 14" id="KW-0482">Metalloprotease</keyword>
<evidence type="ECO:0000256" key="8">
    <source>
        <dbReference type="ARBA" id="ARBA00022801"/>
    </source>
</evidence>
<dbReference type="PROSITE" id="PS51371">
    <property type="entry name" value="CBS"/>
    <property type="match status" value="2"/>
</dbReference>
<dbReference type="PANTHER" id="PTHR39188">
    <property type="entry name" value="MEMBRANE-ASSOCIATED ZINC METALLOPROTEASE M50B"/>
    <property type="match status" value="1"/>
</dbReference>
<dbReference type="InterPro" id="IPR008915">
    <property type="entry name" value="Peptidase_M50"/>
</dbReference>
<feature type="domain" description="CBS" evidence="18">
    <location>
        <begin position="254"/>
        <end position="329"/>
    </location>
</feature>
<evidence type="ECO:0000256" key="15">
    <source>
        <dbReference type="PIRSR" id="PIRSR006404-1"/>
    </source>
</evidence>
<feature type="binding site" evidence="16">
    <location>
        <position position="83"/>
    </location>
    <ligand>
        <name>Zn(2+)</name>
        <dbReference type="ChEBI" id="CHEBI:29105"/>
        <note>catalytic</note>
    </ligand>
</feature>
<keyword evidence="4 14" id="KW-0645">Protease</keyword>
<dbReference type="Pfam" id="PF00571">
    <property type="entry name" value="CBS"/>
    <property type="match status" value="2"/>
</dbReference>
<evidence type="ECO:0000256" key="10">
    <source>
        <dbReference type="ARBA" id="ARBA00022989"/>
    </source>
</evidence>